<dbReference type="InterPro" id="IPR000914">
    <property type="entry name" value="SBP_5_dom"/>
</dbReference>
<organism evidence="5 6">
    <name type="scientific">Candidatus Pantoea multigeneris</name>
    <dbReference type="NCBI Taxonomy" id="2608357"/>
    <lineage>
        <taxon>Bacteria</taxon>
        <taxon>Pseudomonadati</taxon>
        <taxon>Pseudomonadota</taxon>
        <taxon>Gammaproteobacteria</taxon>
        <taxon>Enterobacterales</taxon>
        <taxon>Erwiniaceae</taxon>
        <taxon>Pantoea</taxon>
    </lineage>
</organism>
<comment type="similarity">
    <text evidence="1">Belongs to the bacterial solute-binding protein 5 family.</text>
</comment>
<dbReference type="PANTHER" id="PTHR30290">
    <property type="entry name" value="PERIPLASMIC BINDING COMPONENT OF ABC TRANSPORTER"/>
    <property type="match status" value="1"/>
</dbReference>
<accession>A0ABX0R7C8</accession>
<keyword evidence="3" id="KW-0812">Transmembrane</keyword>
<keyword evidence="3" id="KW-0472">Membrane</keyword>
<dbReference type="PANTHER" id="PTHR30290:SF38">
    <property type="entry name" value="D,D-DIPEPTIDE-BINDING PERIPLASMIC PROTEIN DDPA-RELATED"/>
    <property type="match status" value="1"/>
</dbReference>
<evidence type="ECO:0000259" key="4">
    <source>
        <dbReference type="Pfam" id="PF00496"/>
    </source>
</evidence>
<dbReference type="RefSeq" id="WP_167012259.1">
    <property type="nucleotide sequence ID" value="NZ_VWXF01000001.1"/>
</dbReference>
<keyword evidence="3" id="KW-1133">Transmembrane helix</keyword>
<dbReference type="PROSITE" id="PS51318">
    <property type="entry name" value="TAT"/>
    <property type="match status" value="1"/>
</dbReference>
<dbReference type="Proteomes" id="UP001515683">
    <property type="component" value="Unassembled WGS sequence"/>
</dbReference>
<feature type="domain" description="Solute-binding protein family 5" evidence="4">
    <location>
        <begin position="106"/>
        <end position="460"/>
    </location>
</feature>
<dbReference type="InterPro" id="IPR039424">
    <property type="entry name" value="SBP_5"/>
</dbReference>
<sequence>MDESYTDNLPPLSRRQTLKLLAAGTAAVALPGLFGSRVAAAAMSSSGGQMVVGFSQEPTVFNPLMPHIEVDDGLHFSLFDQLFGVDEQGHFFPKLALEVPTVENGGISQDGLQFHLKLRDNVKWHDGQPFSAEDVKFTLALLVDSHFRSTSRTGHELVRDVTVISPTEIRWRMEKAFAPYTSILAATFIIPQHAFTGVADKNTAPFNNAPIGTGPFRWQQRVPGDHIELVANKDYFLEGPRIERLVYKYVPDLNVMYTQFVAGDLDVVGLQWISADHYGEAKKLPGKVVDVFQSATIENFAFNLGKPQFQELAVRQAIYYAIDKQTIIDALYYSLPKPTETYMPMQSFYFNPDLPKHEFSLEKAAALLDQAGWKPGAGGIREKNGVRLSFSNSTTAGNHLREQMQQYLQQSFQQIGIEMKIANLPPAVMWGDYWMKSEYDTAIVGLNFLTGSDPDTADYLRSDAIPVQGGAGQNVFQYKSPQVDQWLAQGAAEFSPEARKAVYFKIQQQVRQDMPFLNLFTFANVRGHKQGAENITPNINVRIDSWNVNRWGWQKA</sequence>
<dbReference type="SUPFAM" id="SSF53850">
    <property type="entry name" value="Periplasmic binding protein-like II"/>
    <property type="match status" value="1"/>
</dbReference>
<evidence type="ECO:0000256" key="2">
    <source>
        <dbReference type="ARBA" id="ARBA00022729"/>
    </source>
</evidence>
<evidence type="ECO:0000313" key="6">
    <source>
        <dbReference type="Proteomes" id="UP001515683"/>
    </source>
</evidence>
<dbReference type="InterPro" id="IPR030678">
    <property type="entry name" value="Peptide/Ni-bd"/>
</dbReference>
<comment type="caution">
    <text evidence="5">The sequence shown here is derived from an EMBL/GenBank/DDBJ whole genome shotgun (WGS) entry which is preliminary data.</text>
</comment>
<dbReference type="Gene3D" id="3.40.190.10">
    <property type="entry name" value="Periplasmic binding protein-like II"/>
    <property type="match status" value="1"/>
</dbReference>
<dbReference type="CDD" id="cd08513">
    <property type="entry name" value="PBP2_thermophilic_Hb8_like"/>
    <property type="match status" value="1"/>
</dbReference>
<feature type="transmembrane region" description="Helical" evidence="3">
    <location>
        <begin position="20"/>
        <end position="40"/>
    </location>
</feature>
<dbReference type="EMBL" id="VWXF01000001">
    <property type="protein sequence ID" value="NIF20308.1"/>
    <property type="molecule type" value="Genomic_DNA"/>
</dbReference>
<dbReference type="Gene3D" id="3.90.76.10">
    <property type="entry name" value="Dipeptide-binding Protein, Domain 1"/>
    <property type="match status" value="1"/>
</dbReference>
<dbReference type="Gene3D" id="3.10.105.10">
    <property type="entry name" value="Dipeptide-binding Protein, Domain 3"/>
    <property type="match status" value="1"/>
</dbReference>
<evidence type="ECO:0000313" key="5">
    <source>
        <dbReference type="EMBL" id="NIF20308.1"/>
    </source>
</evidence>
<proteinExistence type="inferred from homology"/>
<dbReference type="InterPro" id="IPR006311">
    <property type="entry name" value="TAT_signal"/>
</dbReference>
<gene>
    <name evidence="5" type="ORF">F3J40_01570</name>
</gene>
<keyword evidence="6" id="KW-1185">Reference proteome</keyword>
<keyword evidence="2" id="KW-0732">Signal</keyword>
<protein>
    <submittedName>
        <fullName evidence="5">Peptide ABC transporter substrate-binding protein</fullName>
    </submittedName>
</protein>
<evidence type="ECO:0000256" key="3">
    <source>
        <dbReference type="SAM" id="Phobius"/>
    </source>
</evidence>
<dbReference type="Pfam" id="PF00496">
    <property type="entry name" value="SBP_bac_5"/>
    <property type="match status" value="1"/>
</dbReference>
<name>A0ABX0R7C8_9GAMM</name>
<dbReference type="PIRSF" id="PIRSF002741">
    <property type="entry name" value="MppA"/>
    <property type="match status" value="1"/>
</dbReference>
<evidence type="ECO:0000256" key="1">
    <source>
        <dbReference type="ARBA" id="ARBA00005695"/>
    </source>
</evidence>
<reference evidence="5 6" key="1">
    <citation type="journal article" date="2019" name="bioRxiv">
        <title>Bacteria contribute to plant secondary compound degradation in a generalist herbivore system.</title>
        <authorList>
            <person name="Francoeur C.B."/>
            <person name="Khadempour L."/>
            <person name="Moreira-Soto R.D."/>
            <person name="Gotting K."/>
            <person name="Book A.J."/>
            <person name="Pinto-Tomas A.A."/>
            <person name="Keefover-Ring K."/>
            <person name="Currie C.R."/>
        </authorList>
    </citation>
    <scope>NUCLEOTIDE SEQUENCE [LARGE SCALE GENOMIC DNA]</scope>
    <source>
        <strain evidence="5">Acro-835</strain>
    </source>
</reference>